<dbReference type="KEGG" id="ocy:OSSY52_09500"/>
<comment type="subcellular location">
    <subcellularLocation>
        <location evidence="1">Cell membrane</location>
        <topology evidence="1">Multi-pass membrane protein</topology>
    </subcellularLocation>
</comment>
<dbReference type="Pfam" id="PF03547">
    <property type="entry name" value="Mem_trans"/>
    <property type="match status" value="1"/>
</dbReference>
<feature type="transmembrane region" description="Helical" evidence="8">
    <location>
        <begin position="44"/>
        <end position="64"/>
    </location>
</feature>
<accession>A0A7G1GB28</accession>
<name>A0A7G1GB28_9BACT</name>
<evidence type="ECO:0000256" key="4">
    <source>
        <dbReference type="ARBA" id="ARBA00022475"/>
    </source>
</evidence>
<evidence type="ECO:0000256" key="3">
    <source>
        <dbReference type="ARBA" id="ARBA00022448"/>
    </source>
</evidence>
<protein>
    <submittedName>
        <fullName evidence="9">Transporter</fullName>
    </submittedName>
</protein>
<dbReference type="EMBL" id="AP018712">
    <property type="protein sequence ID" value="BBE30809.1"/>
    <property type="molecule type" value="Genomic_DNA"/>
</dbReference>
<dbReference type="RefSeq" id="WP_190615877.1">
    <property type="nucleotide sequence ID" value="NZ_AP018712.1"/>
</dbReference>
<comment type="similarity">
    <text evidence="2">Belongs to the auxin efflux carrier (TC 2.A.69) family.</text>
</comment>
<keyword evidence="7 8" id="KW-0472">Membrane</keyword>
<dbReference type="Proteomes" id="UP000516361">
    <property type="component" value="Chromosome"/>
</dbReference>
<evidence type="ECO:0000256" key="6">
    <source>
        <dbReference type="ARBA" id="ARBA00022989"/>
    </source>
</evidence>
<dbReference type="PANTHER" id="PTHR36838:SF1">
    <property type="entry name" value="SLR1864 PROTEIN"/>
    <property type="match status" value="1"/>
</dbReference>
<dbReference type="FunCoup" id="A0A7G1GB28">
    <property type="interactions" value="29"/>
</dbReference>
<feature type="transmembrane region" description="Helical" evidence="8">
    <location>
        <begin position="191"/>
        <end position="209"/>
    </location>
</feature>
<feature type="transmembrane region" description="Helical" evidence="8">
    <location>
        <begin position="103"/>
        <end position="122"/>
    </location>
</feature>
<keyword evidence="10" id="KW-1185">Reference proteome</keyword>
<evidence type="ECO:0000256" key="1">
    <source>
        <dbReference type="ARBA" id="ARBA00004651"/>
    </source>
</evidence>
<dbReference type="GO" id="GO:0005886">
    <property type="term" value="C:plasma membrane"/>
    <property type="evidence" value="ECO:0007669"/>
    <property type="project" value="UniProtKB-SubCell"/>
</dbReference>
<evidence type="ECO:0000256" key="2">
    <source>
        <dbReference type="ARBA" id="ARBA00010145"/>
    </source>
</evidence>
<reference evidence="9 10" key="1">
    <citation type="submission" date="2018-06" db="EMBL/GenBank/DDBJ databases">
        <title>Genome sequencing of Oceanotoga sp. sy52.</title>
        <authorList>
            <person name="Mori K."/>
        </authorList>
    </citation>
    <scope>NUCLEOTIDE SEQUENCE [LARGE SCALE GENOMIC DNA]</scope>
    <source>
        <strain evidence="10">sy52</strain>
    </source>
</reference>
<dbReference type="InterPro" id="IPR004776">
    <property type="entry name" value="Mem_transp_PIN-like"/>
</dbReference>
<dbReference type="Gene3D" id="1.20.1530.20">
    <property type="match status" value="1"/>
</dbReference>
<sequence>MNYTNILNQVSVLFLLILTGYFTRKFNLLNDEKTKTLSDIVLNLTLPALIISSMQMDFSISVLIKSGNFILLSLIVYAVIFIFSITLPKLLKSNEKEIGVYKFSIMFSNVGFMGYPVVNAVFGKKALFYTAIYNLPFNLLIFTIGIMFLSKDIRLNKKIILNPGIISVLIGFTMFLFSIKLFTPIKMTIDMIGSVTTPISMMVIGSLLAKNKLNTIFTNWRIYIITFIRLFFVPFFIWIILKNIITDPLMLGISILISSMPVAANSAILAEEYEGNAELASKVVFISTFFSIITIPIIVKLFITN</sequence>
<proteinExistence type="inferred from homology"/>
<evidence type="ECO:0000313" key="10">
    <source>
        <dbReference type="Proteomes" id="UP000516361"/>
    </source>
</evidence>
<feature type="transmembrane region" description="Helical" evidence="8">
    <location>
        <begin position="221"/>
        <end position="241"/>
    </location>
</feature>
<feature type="transmembrane region" description="Helical" evidence="8">
    <location>
        <begin position="160"/>
        <end position="179"/>
    </location>
</feature>
<gene>
    <name evidence="9" type="ORF">OSSY52_09500</name>
</gene>
<feature type="transmembrane region" description="Helical" evidence="8">
    <location>
        <begin position="253"/>
        <end position="271"/>
    </location>
</feature>
<feature type="transmembrane region" description="Helical" evidence="8">
    <location>
        <begin position="283"/>
        <end position="303"/>
    </location>
</feature>
<feature type="transmembrane region" description="Helical" evidence="8">
    <location>
        <begin position="128"/>
        <end position="148"/>
    </location>
</feature>
<evidence type="ECO:0000313" key="9">
    <source>
        <dbReference type="EMBL" id="BBE30809.1"/>
    </source>
</evidence>
<keyword evidence="3" id="KW-0813">Transport</keyword>
<feature type="transmembrane region" description="Helical" evidence="8">
    <location>
        <begin position="6"/>
        <end position="23"/>
    </location>
</feature>
<dbReference type="AlphaFoldDB" id="A0A7G1GB28"/>
<dbReference type="InterPro" id="IPR038770">
    <property type="entry name" value="Na+/solute_symporter_sf"/>
</dbReference>
<organism evidence="9 10">
    <name type="scientific">Tepiditoga spiralis</name>
    <dbReference type="NCBI Taxonomy" id="2108365"/>
    <lineage>
        <taxon>Bacteria</taxon>
        <taxon>Thermotogati</taxon>
        <taxon>Thermotogota</taxon>
        <taxon>Thermotogae</taxon>
        <taxon>Petrotogales</taxon>
        <taxon>Petrotogaceae</taxon>
        <taxon>Tepiditoga</taxon>
    </lineage>
</organism>
<evidence type="ECO:0000256" key="7">
    <source>
        <dbReference type="ARBA" id="ARBA00023136"/>
    </source>
</evidence>
<dbReference type="GO" id="GO:0055085">
    <property type="term" value="P:transmembrane transport"/>
    <property type="evidence" value="ECO:0007669"/>
    <property type="project" value="InterPro"/>
</dbReference>
<keyword evidence="6 8" id="KW-1133">Transmembrane helix</keyword>
<dbReference type="InParanoid" id="A0A7G1GB28"/>
<keyword evidence="5 8" id="KW-0812">Transmembrane</keyword>
<evidence type="ECO:0000256" key="8">
    <source>
        <dbReference type="SAM" id="Phobius"/>
    </source>
</evidence>
<evidence type="ECO:0000256" key="5">
    <source>
        <dbReference type="ARBA" id="ARBA00022692"/>
    </source>
</evidence>
<dbReference type="PANTHER" id="PTHR36838">
    <property type="entry name" value="AUXIN EFFLUX CARRIER FAMILY PROTEIN"/>
    <property type="match status" value="1"/>
</dbReference>
<feature type="transmembrane region" description="Helical" evidence="8">
    <location>
        <begin position="70"/>
        <end position="91"/>
    </location>
</feature>
<keyword evidence="4" id="KW-1003">Cell membrane</keyword>